<dbReference type="PANTHER" id="PTHR10972">
    <property type="entry name" value="OXYSTEROL-BINDING PROTEIN-RELATED"/>
    <property type="match status" value="1"/>
</dbReference>
<feature type="compositionally biased region" description="Polar residues" evidence="7">
    <location>
        <begin position="204"/>
        <end position="216"/>
    </location>
</feature>
<feature type="region of interest" description="Disordered" evidence="7">
    <location>
        <begin position="623"/>
        <end position="664"/>
    </location>
</feature>
<dbReference type="EMBL" id="OA883633">
    <property type="protein sequence ID" value="CAD7279340.1"/>
    <property type="molecule type" value="Genomic_DNA"/>
</dbReference>
<dbReference type="GO" id="GO:0006869">
    <property type="term" value="P:lipid transport"/>
    <property type="evidence" value="ECO:0007669"/>
    <property type="project" value="UniProtKB-KW"/>
</dbReference>
<proteinExistence type="inferred from homology"/>
<dbReference type="EMBL" id="CAJPEX010001596">
    <property type="protein sequence ID" value="CAG0919492.1"/>
    <property type="molecule type" value="Genomic_DNA"/>
</dbReference>
<dbReference type="InterPro" id="IPR011993">
    <property type="entry name" value="PH-like_dom_sf"/>
</dbReference>
<dbReference type="Pfam" id="PF01237">
    <property type="entry name" value="Oxysterol_BP"/>
    <property type="match status" value="1"/>
</dbReference>
<dbReference type="PANTHER" id="PTHR10972:SF102">
    <property type="entry name" value="OXYSTEROL-BINDING PROTEIN"/>
    <property type="match status" value="1"/>
</dbReference>
<evidence type="ECO:0000256" key="1">
    <source>
        <dbReference type="ARBA" id="ARBA00008842"/>
    </source>
</evidence>
<dbReference type="Gene3D" id="2.30.29.30">
    <property type="entry name" value="Pleckstrin-homology domain (PH domain)/Phosphotyrosine-binding domain (PTB)"/>
    <property type="match status" value="1"/>
</dbReference>
<dbReference type="Proteomes" id="UP000678499">
    <property type="component" value="Unassembled WGS sequence"/>
</dbReference>
<keyword evidence="4" id="KW-0446">Lipid-binding</keyword>
<feature type="compositionally biased region" description="Basic and acidic residues" evidence="7">
    <location>
        <begin position="191"/>
        <end position="201"/>
    </location>
</feature>
<feature type="region of interest" description="Disordered" evidence="7">
    <location>
        <begin position="105"/>
        <end position="124"/>
    </location>
</feature>
<evidence type="ECO:0000259" key="9">
    <source>
        <dbReference type="PROSITE" id="PS50003"/>
    </source>
</evidence>
<dbReference type="FunFam" id="2.40.160.120:FF:000004">
    <property type="entry name" value="Oxysterol-binding protein"/>
    <property type="match status" value="1"/>
</dbReference>
<keyword evidence="3 6" id="KW-0445">Lipid transport</keyword>
<dbReference type="OrthoDB" id="10053431at2759"/>
<evidence type="ECO:0000313" key="11">
    <source>
        <dbReference type="Proteomes" id="UP000678499"/>
    </source>
</evidence>
<keyword evidence="8" id="KW-0812">Transmembrane</keyword>
<gene>
    <name evidence="10" type="ORF">NMOB1V02_LOCUS7015</name>
</gene>
<dbReference type="GO" id="GO:0032541">
    <property type="term" value="C:cortical endoplasmic reticulum"/>
    <property type="evidence" value="ECO:0007669"/>
    <property type="project" value="TreeGrafter"/>
</dbReference>
<comment type="similarity">
    <text evidence="1 5">Belongs to the OSBP family.</text>
</comment>
<feature type="domain" description="PH" evidence="9">
    <location>
        <begin position="1"/>
        <end position="67"/>
    </location>
</feature>
<evidence type="ECO:0000256" key="4">
    <source>
        <dbReference type="ARBA" id="ARBA00023121"/>
    </source>
</evidence>
<organism evidence="10">
    <name type="scientific">Notodromas monacha</name>
    <dbReference type="NCBI Taxonomy" id="399045"/>
    <lineage>
        <taxon>Eukaryota</taxon>
        <taxon>Metazoa</taxon>
        <taxon>Ecdysozoa</taxon>
        <taxon>Arthropoda</taxon>
        <taxon>Crustacea</taxon>
        <taxon>Oligostraca</taxon>
        <taxon>Ostracoda</taxon>
        <taxon>Podocopa</taxon>
        <taxon>Podocopida</taxon>
        <taxon>Cypridocopina</taxon>
        <taxon>Cypridoidea</taxon>
        <taxon>Cyprididae</taxon>
        <taxon>Notodromas</taxon>
    </lineage>
</organism>
<feature type="compositionally biased region" description="Basic and acidic residues" evidence="7">
    <location>
        <begin position="632"/>
        <end position="644"/>
    </location>
</feature>
<dbReference type="InterPro" id="IPR001849">
    <property type="entry name" value="PH_domain"/>
</dbReference>
<protein>
    <recommendedName>
        <fullName evidence="6">Oxysterol-binding protein</fullName>
    </recommendedName>
</protein>
<evidence type="ECO:0000256" key="7">
    <source>
        <dbReference type="SAM" id="MobiDB-lite"/>
    </source>
</evidence>
<feature type="transmembrane region" description="Helical" evidence="8">
    <location>
        <begin position="716"/>
        <end position="738"/>
    </location>
</feature>
<evidence type="ECO:0000256" key="3">
    <source>
        <dbReference type="ARBA" id="ARBA00023055"/>
    </source>
</evidence>
<dbReference type="InterPro" id="IPR018494">
    <property type="entry name" value="Oxysterol-bd_CS"/>
</dbReference>
<feature type="compositionally biased region" description="Basic and acidic residues" evidence="7">
    <location>
        <begin position="217"/>
        <end position="226"/>
    </location>
</feature>
<keyword evidence="11" id="KW-1185">Reference proteome</keyword>
<evidence type="ECO:0000256" key="2">
    <source>
        <dbReference type="ARBA" id="ARBA00022448"/>
    </source>
</evidence>
<feature type="region of interest" description="Disordered" evidence="7">
    <location>
        <begin position="167"/>
        <end position="226"/>
    </location>
</feature>
<dbReference type="InterPro" id="IPR000648">
    <property type="entry name" value="Oxysterol-bd"/>
</dbReference>
<name>A0A7R9GFT6_9CRUS</name>
<evidence type="ECO:0000256" key="8">
    <source>
        <dbReference type="SAM" id="Phobius"/>
    </source>
</evidence>
<keyword evidence="8" id="KW-0472">Membrane</keyword>
<dbReference type="Gene3D" id="1.10.287.2720">
    <property type="match status" value="1"/>
</dbReference>
<dbReference type="FunFam" id="1.10.287.2720:FF:000002">
    <property type="entry name" value="Oxysterol-binding protein"/>
    <property type="match status" value="1"/>
</dbReference>
<reference evidence="10" key="1">
    <citation type="submission" date="2020-11" db="EMBL/GenBank/DDBJ databases">
        <authorList>
            <person name="Tran Van P."/>
        </authorList>
    </citation>
    <scope>NUCLEOTIDE SEQUENCE</scope>
</reference>
<evidence type="ECO:0000313" key="10">
    <source>
        <dbReference type="EMBL" id="CAD7279340.1"/>
    </source>
</evidence>
<keyword evidence="8" id="KW-1133">Transmembrane helix</keyword>
<dbReference type="SUPFAM" id="SSF144000">
    <property type="entry name" value="Oxysterol-binding protein-like"/>
    <property type="match status" value="1"/>
</dbReference>
<dbReference type="PROSITE" id="PS50003">
    <property type="entry name" value="PH_DOMAIN"/>
    <property type="match status" value="1"/>
</dbReference>
<sequence length="747" mass="84286">MERPSKKEGFCFKIFNPLDQSIWASRGPEGETMGAVCQPLPTSYLIFRSPSQADGKCWMDALELALRCSSLLKRSMSSQPQTGSGRAAAGDDKLLLLTPGALSLHGSSSNGHESSDTDACFAGGDRVGLPPPLLSSTQAAEVIAKLDPEQLEALMKENEMAKRFLEAESHTEEEEYDGEDEFAEDTDDDDRLLVEDTHSDSDSDSANPQDSRSSADASDHPPPESDHYVVREVEEGEFGPQVRPGMDLSKVVLPTFILEPRSFLDKLSDYYYHADMLAQVVKEDDPFLRMKYMARYYLSGFYKKPKGLKKPYNPILGETFRCAWHHPNGSRTFYVAEQVSHHPPVSAIYVTNRVDGFAVCTTVLAKSKFYGNSTSAVLEGCARLTLLPRREEYVITMPYAHCKGILMGTLSMELGGKVTINCETTGYSTELEFKLKPFLGGNDSVNIVSGKIRIGKDTVATIDGHWDGPMHFVDKRSQVKELLWSPTPEIIDKRLKRMTVPMEKQGPWESEKLWQFVTASIRNGDQVAATEEKTKLEDLQRKMAKERKEKGDDWKPKYFERGLNDGEWVYKYADMRPWDTNNDLFQYENDFIVMTHSKHRAPLVKMASMSMQQLDGGEGAVGKATRRQNQKQRLEAAARNKGRSEISQTEVAAEKTKRGLEKSPISDFTPRRSLKVTDLVQPGDKTLVQEIGRLSVQVLRLEEKVDELREQHHTTFWRHAVLFLVFAVFQAIVMKWFLRKVNSDRSS</sequence>
<feature type="compositionally biased region" description="Acidic residues" evidence="7">
    <location>
        <begin position="171"/>
        <end position="190"/>
    </location>
</feature>
<dbReference type="GO" id="GO:0016020">
    <property type="term" value="C:membrane"/>
    <property type="evidence" value="ECO:0007669"/>
    <property type="project" value="TreeGrafter"/>
</dbReference>
<dbReference type="AlphaFoldDB" id="A0A7R9GFT6"/>
<dbReference type="PROSITE" id="PS01013">
    <property type="entry name" value="OSBP"/>
    <property type="match status" value="1"/>
</dbReference>
<keyword evidence="2 6" id="KW-0813">Transport</keyword>
<dbReference type="InterPro" id="IPR037239">
    <property type="entry name" value="OSBP_sf"/>
</dbReference>
<dbReference type="Gene3D" id="3.30.70.3490">
    <property type="match status" value="1"/>
</dbReference>
<dbReference type="GO" id="GO:0015485">
    <property type="term" value="F:cholesterol binding"/>
    <property type="evidence" value="ECO:0007669"/>
    <property type="project" value="TreeGrafter"/>
</dbReference>
<dbReference type="Gene3D" id="2.40.160.120">
    <property type="match status" value="1"/>
</dbReference>
<evidence type="ECO:0000256" key="5">
    <source>
        <dbReference type="RuleBase" id="RU003844"/>
    </source>
</evidence>
<dbReference type="GO" id="GO:0005829">
    <property type="term" value="C:cytosol"/>
    <property type="evidence" value="ECO:0007669"/>
    <property type="project" value="TreeGrafter"/>
</dbReference>
<feature type="compositionally biased region" description="Basic and acidic residues" evidence="7">
    <location>
        <begin position="652"/>
        <end position="661"/>
    </location>
</feature>
<evidence type="ECO:0000256" key="6">
    <source>
        <dbReference type="RuleBase" id="RU003845"/>
    </source>
</evidence>
<accession>A0A7R9GFT6</accession>